<evidence type="ECO:0000313" key="2">
    <source>
        <dbReference type="Proteomes" id="UP001479933"/>
    </source>
</evidence>
<name>A0ABZ2TY93_9ACTN</name>
<dbReference type="RefSeq" id="WP_066162352.1">
    <property type="nucleotide sequence ID" value="NZ_CP136137.1"/>
</dbReference>
<reference evidence="1 2" key="1">
    <citation type="journal article" date="2023" name="Virus Evol.">
        <title>Computational host range prediction-The good, the bad, and the ugly.</title>
        <authorList>
            <person name="Howell A.A."/>
            <person name="Versoza C.J."/>
            <person name="Pfeifer S.P."/>
        </authorList>
    </citation>
    <scope>NUCLEOTIDE SEQUENCE [LARGE SCALE GENOMIC DNA]</scope>
    <source>
        <strain evidence="1 2">1610/1b</strain>
    </source>
</reference>
<accession>A0ABZ2TY93</accession>
<dbReference type="Proteomes" id="UP001479933">
    <property type="component" value="Chromosome"/>
</dbReference>
<sequence>MITRATILPGDAASPVVLHVPYCPPMSTEFTPQALLDGSLDTVADRIAKNARTQAARRPHVVLNRLPNYVEDAVPNAMTGERRRGHTMLCGHHAATIPADPYVTLVRRIVEERVAATTRVTVVEIRTASTPAATDDPRRITVAVDPDLTPRSLADAASAAFAGYDVDETTEPATTWPVPSTCGDASAIEAIAIDIHTGANTVIAPSAVVRLGRTFAALADRLIDDGLREN</sequence>
<proteinExistence type="predicted"/>
<keyword evidence="2" id="KW-1185">Reference proteome</keyword>
<protein>
    <submittedName>
        <fullName evidence="1">Uncharacterized protein</fullName>
    </submittedName>
</protein>
<evidence type="ECO:0000313" key="1">
    <source>
        <dbReference type="EMBL" id="WYY06327.1"/>
    </source>
</evidence>
<organism evidence="1 2">
    <name type="scientific">Gordonia hydrophobica</name>
    <dbReference type="NCBI Taxonomy" id="40516"/>
    <lineage>
        <taxon>Bacteria</taxon>
        <taxon>Bacillati</taxon>
        <taxon>Actinomycetota</taxon>
        <taxon>Actinomycetes</taxon>
        <taxon>Mycobacteriales</taxon>
        <taxon>Gordoniaceae</taxon>
        <taxon>Gordonia</taxon>
    </lineage>
</organism>
<dbReference type="EMBL" id="CP136137">
    <property type="protein sequence ID" value="WYY06327.1"/>
    <property type="molecule type" value="Genomic_DNA"/>
</dbReference>
<gene>
    <name evidence="1" type="ORF">RVF87_14785</name>
</gene>